<accession>A0A0C9ZJ17</accession>
<gene>
    <name evidence="1" type="ORF">PISMIDRAFT_682696</name>
</gene>
<proteinExistence type="predicted"/>
<name>A0A0C9ZJ17_9AGAM</name>
<evidence type="ECO:0000313" key="1">
    <source>
        <dbReference type="EMBL" id="KIK19943.1"/>
    </source>
</evidence>
<dbReference type="AlphaFoldDB" id="A0A0C9ZJ17"/>
<keyword evidence="2" id="KW-1185">Reference proteome</keyword>
<dbReference type="OrthoDB" id="2684183at2759"/>
<dbReference type="HOGENOM" id="CLU_144955_1_0_1"/>
<organism evidence="1 2">
    <name type="scientific">Pisolithus microcarpus 441</name>
    <dbReference type="NCBI Taxonomy" id="765257"/>
    <lineage>
        <taxon>Eukaryota</taxon>
        <taxon>Fungi</taxon>
        <taxon>Dikarya</taxon>
        <taxon>Basidiomycota</taxon>
        <taxon>Agaricomycotina</taxon>
        <taxon>Agaricomycetes</taxon>
        <taxon>Agaricomycetidae</taxon>
        <taxon>Boletales</taxon>
        <taxon>Sclerodermatineae</taxon>
        <taxon>Pisolithaceae</taxon>
        <taxon>Pisolithus</taxon>
    </lineage>
</organism>
<dbReference type="EMBL" id="KN833774">
    <property type="protein sequence ID" value="KIK19943.1"/>
    <property type="molecule type" value="Genomic_DNA"/>
</dbReference>
<reference evidence="1 2" key="1">
    <citation type="submission" date="2014-04" db="EMBL/GenBank/DDBJ databases">
        <authorList>
            <consortium name="DOE Joint Genome Institute"/>
            <person name="Kuo A."/>
            <person name="Kohler A."/>
            <person name="Costa M.D."/>
            <person name="Nagy L.G."/>
            <person name="Floudas D."/>
            <person name="Copeland A."/>
            <person name="Barry K.W."/>
            <person name="Cichocki N."/>
            <person name="Veneault-Fourrey C."/>
            <person name="LaButti K."/>
            <person name="Lindquist E.A."/>
            <person name="Lipzen A."/>
            <person name="Lundell T."/>
            <person name="Morin E."/>
            <person name="Murat C."/>
            <person name="Sun H."/>
            <person name="Tunlid A."/>
            <person name="Henrissat B."/>
            <person name="Grigoriev I.V."/>
            <person name="Hibbett D.S."/>
            <person name="Martin F."/>
            <person name="Nordberg H.P."/>
            <person name="Cantor M.N."/>
            <person name="Hua S.X."/>
        </authorList>
    </citation>
    <scope>NUCLEOTIDE SEQUENCE [LARGE SCALE GENOMIC DNA]</scope>
    <source>
        <strain evidence="1 2">441</strain>
    </source>
</reference>
<evidence type="ECO:0000313" key="2">
    <source>
        <dbReference type="Proteomes" id="UP000054018"/>
    </source>
</evidence>
<reference evidence="2" key="2">
    <citation type="submission" date="2015-01" db="EMBL/GenBank/DDBJ databases">
        <title>Evolutionary Origins and Diversification of the Mycorrhizal Mutualists.</title>
        <authorList>
            <consortium name="DOE Joint Genome Institute"/>
            <consortium name="Mycorrhizal Genomics Consortium"/>
            <person name="Kohler A."/>
            <person name="Kuo A."/>
            <person name="Nagy L.G."/>
            <person name="Floudas D."/>
            <person name="Copeland A."/>
            <person name="Barry K.W."/>
            <person name="Cichocki N."/>
            <person name="Veneault-Fourrey C."/>
            <person name="LaButti K."/>
            <person name="Lindquist E.A."/>
            <person name="Lipzen A."/>
            <person name="Lundell T."/>
            <person name="Morin E."/>
            <person name="Murat C."/>
            <person name="Riley R."/>
            <person name="Ohm R."/>
            <person name="Sun H."/>
            <person name="Tunlid A."/>
            <person name="Henrissat B."/>
            <person name="Grigoriev I.V."/>
            <person name="Hibbett D.S."/>
            <person name="Martin F."/>
        </authorList>
    </citation>
    <scope>NUCLEOTIDE SEQUENCE [LARGE SCALE GENOMIC DNA]</scope>
    <source>
        <strain evidence="2">441</strain>
    </source>
</reference>
<protein>
    <submittedName>
        <fullName evidence="1">Uncharacterized protein</fullName>
    </submittedName>
</protein>
<sequence>MTWLIIAGTLLVFEYLYFLLQVPAGREGIQEDLNLAAKEYQSSGIHAKVNKLIQEALQSHGDNVEILCLILVKIAQQNQLSKMLNRKG</sequence>
<dbReference type="Proteomes" id="UP000054018">
    <property type="component" value="Unassembled WGS sequence"/>
</dbReference>